<dbReference type="SMART" id="SM00387">
    <property type="entry name" value="HATPase_c"/>
    <property type="match status" value="1"/>
</dbReference>
<keyword evidence="4" id="KW-0808">Transferase</keyword>
<dbReference type="PROSITE" id="PS50109">
    <property type="entry name" value="HIS_KIN"/>
    <property type="match status" value="1"/>
</dbReference>
<dbReference type="AlphaFoldDB" id="A0A8J3DDW4"/>
<dbReference type="SMART" id="SM00388">
    <property type="entry name" value="HisKA"/>
    <property type="match status" value="1"/>
</dbReference>
<dbReference type="Gene3D" id="1.10.287.130">
    <property type="match status" value="1"/>
</dbReference>
<evidence type="ECO:0000256" key="4">
    <source>
        <dbReference type="ARBA" id="ARBA00022679"/>
    </source>
</evidence>
<dbReference type="PANTHER" id="PTHR42878">
    <property type="entry name" value="TWO-COMPONENT HISTIDINE KINASE"/>
    <property type="match status" value="1"/>
</dbReference>
<dbReference type="SMART" id="SM00448">
    <property type="entry name" value="REC"/>
    <property type="match status" value="1"/>
</dbReference>
<dbReference type="PRINTS" id="PR00344">
    <property type="entry name" value="BCTRLSENSOR"/>
</dbReference>
<keyword evidence="5 10" id="KW-0418">Kinase</keyword>
<dbReference type="Pfam" id="PF02518">
    <property type="entry name" value="HATPase_c"/>
    <property type="match status" value="1"/>
</dbReference>
<feature type="modified residue" description="4-aspartylphosphate" evidence="6">
    <location>
        <position position="50"/>
    </location>
</feature>
<comment type="catalytic activity">
    <reaction evidence="1">
        <text>ATP + protein L-histidine = ADP + protein N-phospho-L-histidine.</text>
        <dbReference type="EC" id="2.7.13.3"/>
    </reaction>
</comment>
<dbReference type="GO" id="GO:0000156">
    <property type="term" value="F:phosphorelay response regulator activity"/>
    <property type="evidence" value="ECO:0007669"/>
    <property type="project" value="TreeGrafter"/>
</dbReference>
<dbReference type="InterPro" id="IPR004358">
    <property type="entry name" value="Sig_transdc_His_kin-like_C"/>
</dbReference>
<dbReference type="GO" id="GO:0007234">
    <property type="term" value="P:osmosensory signaling via phosphorelay pathway"/>
    <property type="evidence" value="ECO:0007669"/>
    <property type="project" value="TreeGrafter"/>
</dbReference>
<dbReference type="InterPro" id="IPR001789">
    <property type="entry name" value="Sig_transdc_resp-reg_receiver"/>
</dbReference>
<dbReference type="Gene3D" id="3.40.50.2300">
    <property type="match status" value="1"/>
</dbReference>
<evidence type="ECO:0000256" key="7">
    <source>
        <dbReference type="SAM" id="Coils"/>
    </source>
</evidence>
<keyword evidence="11" id="KW-1185">Reference proteome</keyword>
<feature type="coiled-coil region" evidence="7">
    <location>
        <begin position="216"/>
        <end position="275"/>
    </location>
</feature>
<feature type="domain" description="Response regulatory" evidence="9">
    <location>
        <begin position="1"/>
        <end position="118"/>
    </location>
</feature>
<reference evidence="10 11" key="1">
    <citation type="journal article" date="2014" name="Int. J. Syst. Evol. Microbiol.">
        <title>Complete genome sequence of Corynebacterium casei LMG S-19264T (=DSM 44701T), isolated from a smear-ripened cheese.</title>
        <authorList>
            <consortium name="US DOE Joint Genome Institute (JGI-PGF)"/>
            <person name="Walter F."/>
            <person name="Albersmeier A."/>
            <person name="Kalinowski J."/>
            <person name="Ruckert C."/>
        </authorList>
    </citation>
    <scope>NUCLEOTIDE SEQUENCE [LARGE SCALE GENOMIC DNA]</scope>
    <source>
        <strain evidence="10 11">KCTC 12866</strain>
    </source>
</reference>
<dbReference type="InterPro" id="IPR036890">
    <property type="entry name" value="HATPase_C_sf"/>
</dbReference>
<feature type="domain" description="Histidine kinase" evidence="8">
    <location>
        <begin position="186"/>
        <end position="410"/>
    </location>
</feature>
<dbReference type="Gene3D" id="3.30.565.10">
    <property type="entry name" value="Histidine kinase-like ATPase, C-terminal domain"/>
    <property type="match status" value="1"/>
</dbReference>
<evidence type="ECO:0000313" key="11">
    <source>
        <dbReference type="Proteomes" id="UP000598271"/>
    </source>
</evidence>
<evidence type="ECO:0000259" key="8">
    <source>
        <dbReference type="PROSITE" id="PS50109"/>
    </source>
</evidence>
<dbReference type="GO" id="GO:0030295">
    <property type="term" value="F:protein kinase activator activity"/>
    <property type="evidence" value="ECO:0007669"/>
    <property type="project" value="TreeGrafter"/>
</dbReference>
<evidence type="ECO:0000256" key="3">
    <source>
        <dbReference type="ARBA" id="ARBA00022553"/>
    </source>
</evidence>
<dbReference type="Pfam" id="PF00512">
    <property type="entry name" value="HisKA"/>
    <property type="match status" value="1"/>
</dbReference>
<sequence>MILIVDDTQDNLYSLRTLLQLNSYDVDTAASGEEALLKILKKEYRLIILDVQMPGMDGFEVAETITGYSKTRDIPILFLSAVNVDKRFITRGYASGGVDYITKPFDADLLLLKVKTFCRLYDQTRQLQNIQMVLRDEIENRKQAQGALEDLNARLEDHVEERTRELRLANGELEVRNTELAQFASLASHDLQEPLRKIITFGQLLESKYLANQKEATELSQKINASAERMRKLINDLLNYSRLSALSLFEPVDLNELLQDTLQNLEIAISEKNAVIRAEPLPPIEAIPGQMRQVFQNLIGNALKFSQKGIPPLVTIRGGYIAEGDLAAPWTTQGDYIRICIADRGIGFDEIYLGKIFAIFQRLHTQREYEGTGIGLAIVKKIVDKHKGLISAKSKPYEGTTFSIVLPIRQSQPLIPDETPA</sequence>
<evidence type="ECO:0000256" key="6">
    <source>
        <dbReference type="PROSITE-ProRule" id="PRU00169"/>
    </source>
</evidence>
<name>A0A8J3DDW4_9BACT</name>
<dbReference type="SUPFAM" id="SSF52172">
    <property type="entry name" value="CheY-like"/>
    <property type="match status" value="1"/>
</dbReference>
<dbReference type="CDD" id="cd00082">
    <property type="entry name" value="HisKA"/>
    <property type="match status" value="1"/>
</dbReference>
<evidence type="ECO:0000259" key="9">
    <source>
        <dbReference type="PROSITE" id="PS50110"/>
    </source>
</evidence>
<dbReference type="GO" id="GO:0000155">
    <property type="term" value="F:phosphorelay sensor kinase activity"/>
    <property type="evidence" value="ECO:0007669"/>
    <property type="project" value="InterPro"/>
</dbReference>
<dbReference type="FunFam" id="3.30.565.10:FF:000006">
    <property type="entry name" value="Sensor histidine kinase WalK"/>
    <property type="match status" value="1"/>
</dbReference>
<dbReference type="InterPro" id="IPR050351">
    <property type="entry name" value="BphY/WalK/GraS-like"/>
</dbReference>
<dbReference type="Proteomes" id="UP000598271">
    <property type="component" value="Unassembled WGS sequence"/>
</dbReference>
<evidence type="ECO:0000256" key="1">
    <source>
        <dbReference type="ARBA" id="ARBA00000085"/>
    </source>
</evidence>
<proteinExistence type="predicted"/>
<comment type="caution">
    <text evidence="10">The sequence shown here is derived from an EMBL/GenBank/DDBJ whole genome shotgun (WGS) entry which is preliminary data.</text>
</comment>
<gene>
    <name evidence="10" type="ORF">GCM10007390_48680</name>
</gene>
<dbReference type="RefSeq" id="WP_189568493.1">
    <property type="nucleotide sequence ID" value="NZ_BMXF01000007.1"/>
</dbReference>
<dbReference type="Pfam" id="PF00072">
    <property type="entry name" value="Response_reg"/>
    <property type="match status" value="1"/>
</dbReference>
<dbReference type="EMBL" id="BMXF01000007">
    <property type="protein sequence ID" value="GHB87082.1"/>
    <property type="molecule type" value="Genomic_DNA"/>
</dbReference>
<feature type="coiled-coil region" evidence="7">
    <location>
        <begin position="134"/>
        <end position="172"/>
    </location>
</feature>
<evidence type="ECO:0000256" key="2">
    <source>
        <dbReference type="ARBA" id="ARBA00012438"/>
    </source>
</evidence>
<dbReference type="InterPro" id="IPR036097">
    <property type="entry name" value="HisK_dim/P_sf"/>
</dbReference>
<dbReference type="PANTHER" id="PTHR42878:SF15">
    <property type="entry name" value="BACTERIOPHYTOCHROME"/>
    <property type="match status" value="1"/>
</dbReference>
<keyword evidence="3 6" id="KW-0597">Phosphoprotein</keyword>
<protein>
    <recommendedName>
        <fullName evidence="2">histidine kinase</fullName>
        <ecNumber evidence="2">2.7.13.3</ecNumber>
    </recommendedName>
</protein>
<dbReference type="PROSITE" id="PS50110">
    <property type="entry name" value="RESPONSE_REGULATORY"/>
    <property type="match status" value="1"/>
</dbReference>
<evidence type="ECO:0000313" key="10">
    <source>
        <dbReference type="EMBL" id="GHB87082.1"/>
    </source>
</evidence>
<evidence type="ECO:0000256" key="5">
    <source>
        <dbReference type="ARBA" id="ARBA00022777"/>
    </source>
</evidence>
<dbReference type="InterPro" id="IPR003594">
    <property type="entry name" value="HATPase_dom"/>
</dbReference>
<dbReference type="InterPro" id="IPR003661">
    <property type="entry name" value="HisK_dim/P_dom"/>
</dbReference>
<accession>A0A8J3DDW4</accession>
<keyword evidence="7" id="KW-0175">Coiled coil</keyword>
<dbReference type="SUPFAM" id="SSF55874">
    <property type="entry name" value="ATPase domain of HSP90 chaperone/DNA topoisomerase II/histidine kinase"/>
    <property type="match status" value="1"/>
</dbReference>
<dbReference type="SUPFAM" id="SSF47384">
    <property type="entry name" value="Homodimeric domain of signal transducing histidine kinase"/>
    <property type="match status" value="1"/>
</dbReference>
<dbReference type="EC" id="2.7.13.3" evidence="2"/>
<dbReference type="InterPro" id="IPR005467">
    <property type="entry name" value="His_kinase_dom"/>
</dbReference>
<dbReference type="InterPro" id="IPR011006">
    <property type="entry name" value="CheY-like_superfamily"/>
</dbReference>
<organism evidence="10 11">
    <name type="scientific">Persicitalea jodogahamensis</name>
    <dbReference type="NCBI Taxonomy" id="402147"/>
    <lineage>
        <taxon>Bacteria</taxon>
        <taxon>Pseudomonadati</taxon>
        <taxon>Bacteroidota</taxon>
        <taxon>Cytophagia</taxon>
        <taxon>Cytophagales</taxon>
        <taxon>Spirosomataceae</taxon>
        <taxon>Persicitalea</taxon>
    </lineage>
</organism>